<dbReference type="GO" id="GO:0005829">
    <property type="term" value="C:cytosol"/>
    <property type="evidence" value="ECO:0007669"/>
    <property type="project" value="TreeGrafter"/>
</dbReference>
<reference evidence="1 2" key="1">
    <citation type="submission" date="2009-02" db="EMBL/GenBank/DDBJ databases">
        <authorList>
            <person name="Fulton L."/>
            <person name="Clifton S."/>
            <person name="Fulton B."/>
            <person name="Xu J."/>
            <person name="Minx P."/>
            <person name="Pepin K.H."/>
            <person name="Johnson M."/>
            <person name="Bhonagiri V."/>
            <person name="Nash W.E."/>
            <person name="Mardis E.R."/>
            <person name="Wilson R.K."/>
        </authorList>
    </citation>
    <scope>NUCLEOTIDE SEQUENCE [LARGE SCALE GENOMIC DNA]</scope>
    <source>
        <strain evidence="1 2">DSM 16841</strain>
    </source>
</reference>
<dbReference type="EMBL" id="ACFY01000003">
    <property type="protein sequence ID" value="EEG96019.1"/>
    <property type="molecule type" value="Genomic_DNA"/>
</dbReference>
<sequence>MIEIDPNYVPAPIEHKEVFGITFEQGRNELVIDEHFFDNIVTENKEIPDSAKMDLAISMITLKYTQSNSVCYVKGGQAIGIGAGQQSRIHCTRLAGSKADNWWLRQSPQVLGLQFLDKIGRADRDNAIDLYIGEDYMDVLADGAWENIFKVKPEVFTREEKRAWLDKNTDVALGSDAFFPFGDNVERAHKSGVKYIAQPGGSIRDDHVIATCNKYGIAMAFTGIRLFHH</sequence>
<dbReference type="eggNOG" id="COG0138">
    <property type="taxonomic scope" value="Bacteria"/>
</dbReference>
<dbReference type="InterPro" id="IPR024050">
    <property type="entry name" value="AICAR_Tfase_insert_dom_sf"/>
</dbReference>
<dbReference type="PANTHER" id="PTHR11692">
    <property type="entry name" value="BIFUNCTIONAL PURINE BIOSYNTHESIS PROTEIN PURH"/>
    <property type="match status" value="1"/>
</dbReference>
<dbReference type="GO" id="GO:0004643">
    <property type="term" value="F:phosphoribosylaminoimidazolecarboxamide formyltransferase activity"/>
    <property type="evidence" value="ECO:0007669"/>
    <property type="project" value="InterPro"/>
</dbReference>
<dbReference type="PANTHER" id="PTHR11692:SF0">
    <property type="entry name" value="BIFUNCTIONAL PURINE BIOSYNTHESIS PROTEIN ATIC"/>
    <property type="match status" value="1"/>
</dbReference>
<organism evidence="1 2">
    <name type="scientific">Roseburia inulinivorans DSM 16841</name>
    <dbReference type="NCBI Taxonomy" id="622312"/>
    <lineage>
        <taxon>Bacteria</taxon>
        <taxon>Bacillati</taxon>
        <taxon>Bacillota</taxon>
        <taxon>Clostridia</taxon>
        <taxon>Lachnospirales</taxon>
        <taxon>Lachnospiraceae</taxon>
        <taxon>Roseburia</taxon>
    </lineage>
</organism>
<dbReference type="Pfam" id="PF01808">
    <property type="entry name" value="AICARFT_IMPCHas"/>
    <property type="match status" value="1"/>
</dbReference>
<reference evidence="1 2" key="2">
    <citation type="submission" date="2009-03" db="EMBL/GenBank/DDBJ databases">
        <title>Draft genome sequence of Roseburia inulinivorans (DSM 16841).</title>
        <authorList>
            <person name="Sudarsanam P."/>
            <person name="Ley R."/>
            <person name="Guruge J."/>
            <person name="Turnbaugh P.J."/>
            <person name="Mahowald M."/>
            <person name="Liep D."/>
            <person name="Gordon J."/>
        </authorList>
    </citation>
    <scope>NUCLEOTIDE SEQUENCE [LARGE SCALE GENOMIC DNA]</scope>
    <source>
        <strain evidence="1 2">DSM 16841</strain>
    </source>
</reference>
<dbReference type="GO" id="GO:0006189">
    <property type="term" value="P:'de novo' IMP biosynthetic process"/>
    <property type="evidence" value="ECO:0007669"/>
    <property type="project" value="TreeGrafter"/>
</dbReference>
<name>C0FMT9_9FIRM</name>
<accession>C0FMT9</accession>
<comment type="caution">
    <text evidence="1">The sequence shown here is derived from an EMBL/GenBank/DDBJ whole genome shotgun (WGS) entry which is preliminary data.</text>
</comment>
<dbReference type="Gene3D" id="3.40.140.20">
    <property type="match status" value="1"/>
</dbReference>
<dbReference type="SUPFAM" id="SSF53927">
    <property type="entry name" value="Cytidine deaminase-like"/>
    <property type="match status" value="1"/>
</dbReference>
<dbReference type="Gene3D" id="1.10.287.440">
    <property type="match status" value="1"/>
</dbReference>
<protein>
    <recommendedName>
        <fullName evidence="3">AICARFT/IMPCHase bienzyme</fullName>
    </recommendedName>
</protein>
<evidence type="ECO:0008006" key="3">
    <source>
        <dbReference type="Google" id="ProtNLM"/>
    </source>
</evidence>
<dbReference type="Proteomes" id="UP000003561">
    <property type="component" value="Unassembled WGS sequence"/>
</dbReference>
<gene>
    <name evidence="1" type="ORF">ROSEINA2194_00042</name>
</gene>
<proteinExistence type="predicted"/>
<dbReference type="GO" id="GO:0003937">
    <property type="term" value="F:IMP cyclohydrolase activity"/>
    <property type="evidence" value="ECO:0007669"/>
    <property type="project" value="InterPro"/>
</dbReference>
<dbReference type="AlphaFoldDB" id="C0FMT9"/>
<evidence type="ECO:0000313" key="1">
    <source>
        <dbReference type="EMBL" id="EEG96019.1"/>
    </source>
</evidence>
<dbReference type="InterPro" id="IPR002695">
    <property type="entry name" value="PurH-like"/>
</dbReference>
<dbReference type="InterPro" id="IPR024051">
    <property type="entry name" value="AICAR_Tfase_dup_dom_sf"/>
</dbReference>
<dbReference type="InterPro" id="IPR016193">
    <property type="entry name" value="Cytidine_deaminase-like"/>
</dbReference>
<evidence type="ECO:0000313" key="2">
    <source>
        <dbReference type="Proteomes" id="UP000003561"/>
    </source>
</evidence>